<gene>
    <name evidence="1" type="ORF">DR864_13075</name>
</gene>
<accession>A0A344TIZ9</accession>
<dbReference type="AlphaFoldDB" id="A0A344TIZ9"/>
<keyword evidence="2" id="KW-1185">Reference proteome</keyword>
<dbReference type="OrthoDB" id="1114031at2"/>
<organism evidence="1 2">
    <name type="scientific">Runella rosea</name>
    <dbReference type="NCBI Taxonomy" id="2259595"/>
    <lineage>
        <taxon>Bacteria</taxon>
        <taxon>Pseudomonadati</taxon>
        <taxon>Bacteroidota</taxon>
        <taxon>Cytophagia</taxon>
        <taxon>Cytophagales</taxon>
        <taxon>Spirosomataceae</taxon>
        <taxon>Runella</taxon>
    </lineage>
</organism>
<evidence type="ECO:0000313" key="1">
    <source>
        <dbReference type="EMBL" id="AXE18620.1"/>
    </source>
</evidence>
<protein>
    <recommendedName>
        <fullName evidence="3">Lipoprotein</fullName>
    </recommendedName>
</protein>
<dbReference type="PROSITE" id="PS51257">
    <property type="entry name" value="PROKAR_LIPOPROTEIN"/>
    <property type="match status" value="1"/>
</dbReference>
<dbReference type="EMBL" id="CP030850">
    <property type="protein sequence ID" value="AXE18620.1"/>
    <property type="molecule type" value="Genomic_DNA"/>
</dbReference>
<reference evidence="1 2" key="1">
    <citation type="submission" date="2018-07" db="EMBL/GenBank/DDBJ databases">
        <title>Genome sequencing of Runella.</title>
        <authorList>
            <person name="Baek M.-G."/>
            <person name="Yi H."/>
        </authorList>
    </citation>
    <scope>NUCLEOTIDE SEQUENCE [LARGE SCALE GENOMIC DNA]</scope>
    <source>
        <strain evidence="1 2">HYN0085</strain>
    </source>
</reference>
<sequence>MKIKMSWKGMTAAAGVALMLIACNKENTGPMPEEEIISAEDNQSIIDETEAVFTYNDELFGGLSSLRESAETGTDSVGNPGKRPLKADKCATVSRTESNGIITIVVDYGTAKECEGRKVGGKMTIQIPVKPPRDASGLFTQNITYQNFQRGPRIINGKHTINLALENGRVVTKEDFTETTITTEDGKTITFSSTKTRKEDAKGTPLNRADDEILVTGSTTATGSDGKTFKSTITKVLITKVACRGTGGIFPVSGTIEIERPDKPKTVVDYGDGNCDRTYTVTSDGKTITKSRK</sequence>
<name>A0A344TIZ9_9BACT</name>
<proteinExistence type="predicted"/>
<dbReference type="KEGG" id="run:DR864_13075"/>
<dbReference type="RefSeq" id="WP_114067403.1">
    <property type="nucleotide sequence ID" value="NZ_CP030850.1"/>
</dbReference>
<evidence type="ECO:0008006" key="3">
    <source>
        <dbReference type="Google" id="ProtNLM"/>
    </source>
</evidence>
<dbReference type="Proteomes" id="UP000251993">
    <property type="component" value="Chromosome"/>
</dbReference>
<evidence type="ECO:0000313" key="2">
    <source>
        <dbReference type="Proteomes" id="UP000251993"/>
    </source>
</evidence>